<evidence type="ECO:0000313" key="2">
    <source>
        <dbReference type="EMBL" id="MDQ1107937.1"/>
    </source>
</evidence>
<dbReference type="RefSeq" id="WP_083214191.1">
    <property type="nucleotide sequence ID" value="NZ_CP016294.1"/>
</dbReference>
<proteinExistence type="predicted"/>
<dbReference type="InterPro" id="IPR037203">
    <property type="entry name" value="T3SS_needle-like_sf"/>
</dbReference>
<evidence type="ECO:0000313" key="3">
    <source>
        <dbReference type="Proteomes" id="UP001226084"/>
    </source>
</evidence>
<comment type="caution">
    <text evidence="2">The sequence shown here is derived from an EMBL/GenBank/DDBJ whole genome shotgun (WGS) entry which is preliminary data.</text>
</comment>
<dbReference type="Pfam" id="PF09392">
    <property type="entry name" value="T3SS_needle_F"/>
    <property type="match status" value="1"/>
</dbReference>
<dbReference type="EMBL" id="JAUTAS010000001">
    <property type="protein sequence ID" value="MDQ1107937.1"/>
    <property type="molecule type" value="Genomic_DNA"/>
</dbReference>
<dbReference type="AlphaFoldDB" id="A0AAP5AFJ8"/>
<evidence type="ECO:0000256" key="1">
    <source>
        <dbReference type="SAM" id="MobiDB-lite"/>
    </source>
</evidence>
<protein>
    <submittedName>
        <fullName evidence="2">Type III secretion protein F</fullName>
    </submittedName>
</protein>
<organism evidence="2 3">
    <name type="scientific">Stenotrophomonas rhizophila</name>
    <dbReference type="NCBI Taxonomy" id="216778"/>
    <lineage>
        <taxon>Bacteria</taxon>
        <taxon>Pseudomonadati</taxon>
        <taxon>Pseudomonadota</taxon>
        <taxon>Gammaproteobacteria</taxon>
        <taxon>Lysobacterales</taxon>
        <taxon>Lysobacteraceae</taxon>
        <taxon>Stenotrophomonas</taxon>
    </lineage>
</organism>
<dbReference type="SUPFAM" id="SSF140129">
    <property type="entry name" value="MxiH-like"/>
    <property type="match status" value="1"/>
</dbReference>
<feature type="region of interest" description="Disordered" evidence="1">
    <location>
        <begin position="1"/>
        <end position="22"/>
    </location>
</feature>
<sequence length="108" mass="11471">MTTPTVGTKPVPGDDFDGDVQGPKWGWLGDHSDRFDAGVTSLKKALDDAFKKIAGDGIPGGDEGDPTNPAHLADYQTALSAYTTYRTLQSNSAKSLSDMQKQNARNLG</sequence>
<feature type="compositionally biased region" description="Low complexity" evidence="1">
    <location>
        <begin position="1"/>
        <end position="13"/>
    </location>
</feature>
<reference evidence="2" key="1">
    <citation type="submission" date="2023-07" db="EMBL/GenBank/DDBJ databases">
        <title>Functional and genomic diversity of the sorghum phyllosphere microbiome.</title>
        <authorList>
            <person name="Shade A."/>
        </authorList>
    </citation>
    <scope>NUCLEOTIDE SEQUENCE</scope>
    <source>
        <strain evidence="2">SORGH_AS_0457</strain>
    </source>
</reference>
<dbReference type="Gene3D" id="1.20.58.90">
    <property type="match status" value="1"/>
</dbReference>
<dbReference type="KEGG" id="srh:BAY15_2671"/>
<gene>
    <name evidence="2" type="ORF">QE424_001096</name>
</gene>
<dbReference type="Proteomes" id="UP001226084">
    <property type="component" value="Unassembled WGS sequence"/>
</dbReference>
<name>A0AAP5AFJ8_9GAMM</name>
<dbReference type="GO" id="GO:0015031">
    <property type="term" value="P:protein transport"/>
    <property type="evidence" value="ECO:0007669"/>
    <property type="project" value="InterPro"/>
</dbReference>
<dbReference type="InterPro" id="IPR021123">
    <property type="entry name" value="T3SS_needle-like"/>
</dbReference>
<accession>A0AAP5AFJ8</accession>